<dbReference type="AlphaFoldDB" id="A0A0F9LC11"/>
<accession>A0A0F9LC11</accession>
<dbReference type="EMBL" id="LAZR01012792">
    <property type="protein sequence ID" value="KKM25075.1"/>
    <property type="molecule type" value="Genomic_DNA"/>
</dbReference>
<reference evidence="1" key="1">
    <citation type="journal article" date="2015" name="Nature">
        <title>Complex archaea that bridge the gap between prokaryotes and eukaryotes.</title>
        <authorList>
            <person name="Spang A."/>
            <person name="Saw J.H."/>
            <person name="Jorgensen S.L."/>
            <person name="Zaremba-Niedzwiedzka K."/>
            <person name="Martijn J."/>
            <person name="Lind A.E."/>
            <person name="van Eijk R."/>
            <person name="Schleper C."/>
            <person name="Guy L."/>
            <person name="Ettema T.J."/>
        </authorList>
    </citation>
    <scope>NUCLEOTIDE SEQUENCE</scope>
</reference>
<proteinExistence type="predicted"/>
<comment type="caution">
    <text evidence="1">The sequence shown here is derived from an EMBL/GenBank/DDBJ whole genome shotgun (WGS) entry which is preliminary data.</text>
</comment>
<sequence length="153" mass="16231">MIARVIGIAVVVGIVACCRAGADEAKDGPRDLKVIEPNTWVAARPKYVLPKDVKDARWQTTDGYCGSTYRSKAGTIISRTGVRSKSAGFGPGFYSNATLEEDLAANVAAGDVSQSFQLNDSILNSPWGTMRGAIWAWNVAKGDGRQIGQAVAL</sequence>
<gene>
    <name evidence="1" type="ORF">LCGC14_1598590</name>
</gene>
<organism evidence="1">
    <name type="scientific">marine sediment metagenome</name>
    <dbReference type="NCBI Taxonomy" id="412755"/>
    <lineage>
        <taxon>unclassified sequences</taxon>
        <taxon>metagenomes</taxon>
        <taxon>ecological metagenomes</taxon>
    </lineage>
</organism>
<evidence type="ECO:0000313" key="1">
    <source>
        <dbReference type="EMBL" id="KKM25075.1"/>
    </source>
</evidence>
<name>A0A0F9LC11_9ZZZZ</name>
<protein>
    <submittedName>
        <fullName evidence="1">Uncharacterized protein</fullName>
    </submittedName>
</protein>
<dbReference type="PROSITE" id="PS51257">
    <property type="entry name" value="PROKAR_LIPOPROTEIN"/>
    <property type="match status" value="1"/>
</dbReference>